<reference evidence="2" key="3">
    <citation type="submission" date="2011-03" db="EMBL/GenBank/DDBJ databases">
        <title>Annotation of Magnaporthe poae ATCC 64411.</title>
        <authorList>
            <person name="Ma L.-J."/>
            <person name="Dead R."/>
            <person name="Young S.K."/>
            <person name="Zeng Q."/>
            <person name="Gargeya S."/>
            <person name="Fitzgerald M."/>
            <person name="Haas B."/>
            <person name="Abouelleil A."/>
            <person name="Alvarado L."/>
            <person name="Arachchi H.M."/>
            <person name="Berlin A."/>
            <person name="Brown A."/>
            <person name="Chapman S.B."/>
            <person name="Chen Z."/>
            <person name="Dunbar C."/>
            <person name="Freedman E."/>
            <person name="Gearin G."/>
            <person name="Gellesch M."/>
            <person name="Goldberg J."/>
            <person name="Griggs A."/>
            <person name="Gujja S."/>
            <person name="Heiman D."/>
            <person name="Howarth C."/>
            <person name="Larson L."/>
            <person name="Lui A."/>
            <person name="MacDonald P.J.P."/>
            <person name="Mehta T."/>
            <person name="Montmayeur A."/>
            <person name="Murphy C."/>
            <person name="Neiman D."/>
            <person name="Pearson M."/>
            <person name="Priest M."/>
            <person name="Roberts A."/>
            <person name="Saif S."/>
            <person name="Shea T."/>
            <person name="Shenoy N."/>
            <person name="Sisk P."/>
            <person name="Stolte C."/>
            <person name="Sykes S."/>
            <person name="Yandava C."/>
            <person name="Wortman J."/>
            <person name="Nusbaum C."/>
            <person name="Birren B."/>
        </authorList>
    </citation>
    <scope>NUCLEOTIDE SEQUENCE</scope>
    <source>
        <strain evidence="2">ATCC 64411</strain>
    </source>
</reference>
<accession>A0A0C4E4B2</accession>
<evidence type="ECO:0000313" key="3">
    <source>
        <dbReference type="EnsemblFungi" id="MAPG_07304T0"/>
    </source>
</evidence>
<evidence type="ECO:0000313" key="2">
    <source>
        <dbReference type="EMBL" id="KLU88317.1"/>
    </source>
</evidence>
<evidence type="ECO:0000256" key="1">
    <source>
        <dbReference type="SAM" id="MobiDB-lite"/>
    </source>
</evidence>
<reference evidence="2" key="1">
    <citation type="submission" date="2010-05" db="EMBL/GenBank/DDBJ databases">
        <title>The Genome Sequence of Magnaporthe poae strain ATCC 64411.</title>
        <authorList>
            <consortium name="The Broad Institute Genome Sequencing Platform"/>
            <consortium name="Broad Institute Genome Sequencing Center for Infectious Disease"/>
            <person name="Ma L.-J."/>
            <person name="Dead R."/>
            <person name="Young S."/>
            <person name="Zeng Q."/>
            <person name="Koehrsen M."/>
            <person name="Alvarado L."/>
            <person name="Berlin A."/>
            <person name="Chapman S.B."/>
            <person name="Chen Z."/>
            <person name="Freedman E."/>
            <person name="Gellesch M."/>
            <person name="Goldberg J."/>
            <person name="Griggs A."/>
            <person name="Gujja S."/>
            <person name="Heilman E.R."/>
            <person name="Heiman D."/>
            <person name="Hepburn T."/>
            <person name="Howarth C."/>
            <person name="Jen D."/>
            <person name="Larson L."/>
            <person name="Mehta T."/>
            <person name="Neiman D."/>
            <person name="Pearson M."/>
            <person name="Roberts A."/>
            <person name="Saif S."/>
            <person name="Shea T."/>
            <person name="Shenoy N."/>
            <person name="Sisk P."/>
            <person name="Stolte C."/>
            <person name="Sykes S."/>
            <person name="Walk T."/>
            <person name="White J."/>
            <person name="Yandava C."/>
            <person name="Haas B."/>
            <person name="Nusbaum C."/>
            <person name="Birren B."/>
        </authorList>
    </citation>
    <scope>NUCLEOTIDE SEQUENCE</scope>
    <source>
        <strain evidence="2">ATCC 64411</strain>
    </source>
</reference>
<dbReference type="Proteomes" id="UP000011715">
    <property type="component" value="Unassembled WGS sequence"/>
</dbReference>
<sequence length="304" mass="33583">MLRGRAVTGWVARCRVVAVLPCAVTSLCFVRRGARWDGPCHPLTDCHHRQLCPLSKHRSSLGRRRPSHVHNVHARAPSHSHFTLTPSVPLPWSLSQAKSGQAGSTKGGDHDNRSAQDGTLGTVDCCRRCFRLLQVSVSGKAGAEPLFCLLLRPCRAPSPPPLTQALVVVFDDGHAAMSSDIFCCVGRQPTTTRAQEARDIEAPGPLCCVHMYGTQNYRLASSRPRHWQPLVRPLPCNASTLLFPGCRKSVRGFRPPFLHRPRCLAGQSIAVEVSYRYSLSSLDGWLCCYPHMWPDRQTSQRPAT</sequence>
<reference evidence="3" key="4">
    <citation type="journal article" date="2015" name="G3 (Bethesda)">
        <title>Genome sequences of three phytopathogenic species of the Magnaporthaceae family of fungi.</title>
        <authorList>
            <person name="Okagaki L.H."/>
            <person name="Nunes C.C."/>
            <person name="Sailsbery J."/>
            <person name="Clay B."/>
            <person name="Brown D."/>
            <person name="John T."/>
            <person name="Oh Y."/>
            <person name="Young N."/>
            <person name="Fitzgerald M."/>
            <person name="Haas B.J."/>
            <person name="Zeng Q."/>
            <person name="Young S."/>
            <person name="Adiconis X."/>
            <person name="Fan L."/>
            <person name="Levin J.Z."/>
            <person name="Mitchell T.K."/>
            <person name="Okubara P.A."/>
            <person name="Farman M.L."/>
            <person name="Kohn L.M."/>
            <person name="Birren B."/>
            <person name="Ma L.-J."/>
            <person name="Dean R.A."/>
        </authorList>
    </citation>
    <scope>NUCLEOTIDE SEQUENCE</scope>
    <source>
        <strain evidence="3">ATCC 64411 / 73-15</strain>
    </source>
</reference>
<evidence type="ECO:0000313" key="4">
    <source>
        <dbReference type="Proteomes" id="UP000011715"/>
    </source>
</evidence>
<dbReference type="EnsemblFungi" id="MAPG_07304T0">
    <property type="protein sequence ID" value="MAPG_07304T0"/>
    <property type="gene ID" value="MAPG_07304"/>
</dbReference>
<reference evidence="3" key="5">
    <citation type="submission" date="2015-06" db="UniProtKB">
        <authorList>
            <consortium name="EnsemblFungi"/>
        </authorList>
    </citation>
    <scope>IDENTIFICATION</scope>
    <source>
        <strain evidence="3">ATCC 64411</strain>
    </source>
</reference>
<feature type="region of interest" description="Disordered" evidence="1">
    <location>
        <begin position="95"/>
        <end position="115"/>
    </location>
</feature>
<dbReference type="EMBL" id="GL876971">
    <property type="protein sequence ID" value="KLU88317.1"/>
    <property type="molecule type" value="Genomic_DNA"/>
</dbReference>
<gene>
    <name evidence="2" type="ORF">MAPG_07304</name>
</gene>
<protein>
    <submittedName>
        <fullName evidence="2 3">Uncharacterized protein</fullName>
    </submittedName>
</protein>
<name>A0A0C4E4B2_MAGP6</name>
<organism evidence="3 4">
    <name type="scientific">Magnaporthiopsis poae (strain ATCC 64411 / 73-15)</name>
    <name type="common">Kentucky bluegrass fungus</name>
    <name type="synonym">Magnaporthe poae</name>
    <dbReference type="NCBI Taxonomy" id="644358"/>
    <lineage>
        <taxon>Eukaryota</taxon>
        <taxon>Fungi</taxon>
        <taxon>Dikarya</taxon>
        <taxon>Ascomycota</taxon>
        <taxon>Pezizomycotina</taxon>
        <taxon>Sordariomycetes</taxon>
        <taxon>Sordariomycetidae</taxon>
        <taxon>Magnaporthales</taxon>
        <taxon>Magnaporthaceae</taxon>
        <taxon>Magnaporthiopsis</taxon>
    </lineage>
</organism>
<dbReference type="VEuPathDB" id="FungiDB:MAPG_07304"/>
<reference evidence="4" key="2">
    <citation type="submission" date="2010-05" db="EMBL/GenBank/DDBJ databases">
        <title>The genome sequence of Magnaporthe poae strain ATCC 64411.</title>
        <authorList>
            <person name="Ma L.-J."/>
            <person name="Dead R."/>
            <person name="Young S."/>
            <person name="Zeng Q."/>
            <person name="Koehrsen M."/>
            <person name="Alvarado L."/>
            <person name="Berlin A."/>
            <person name="Chapman S.B."/>
            <person name="Chen Z."/>
            <person name="Freedman E."/>
            <person name="Gellesch M."/>
            <person name="Goldberg J."/>
            <person name="Griggs A."/>
            <person name="Gujja S."/>
            <person name="Heilman E.R."/>
            <person name="Heiman D."/>
            <person name="Hepburn T."/>
            <person name="Howarth C."/>
            <person name="Jen D."/>
            <person name="Larson L."/>
            <person name="Mehta T."/>
            <person name="Neiman D."/>
            <person name="Pearson M."/>
            <person name="Roberts A."/>
            <person name="Saif S."/>
            <person name="Shea T."/>
            <person name="Shenoy N."/>
            <person name="Sisk P."/>
            <person name="Stolte C."/>
            <person name="Sykes S."/>
            <person name="Walk T."/>
            <person name="White J."/>
            <person name="Yandava C."/>
            <person name="Haas B."/>
            <person name="Nusbaum C."/>
            <person name="Birren B."/>
        </authorList>
    </citation>
    <scope>NUCLEOTIDE SEQUENCE [LARGE SCALE GENOMIC DNA]</scope>
    <source>
        <strain evidence="4">ATCC 64411 / 73-15</strain>
    </source>
</reference>
<feature type="compositionally biased region" description="Polar residues" evidence="1">
    <location>
        <begin position="95"/>
        <end position="104"/>
    </location>
</feature>
<keyword evidence="4" id="KW-1185">Reference proteome</keyword>
<dbReference type="AlphaFoldDB" id="A0A0C4E4B2"/>
<proteinExistence type="predicted"/>
<dbReference type="EMBL" id="ADBL01001766">
    <property type="status" value="NOT_ANNOTATED_CDS"/>
    <property type="molecule type" value="Genomic_DNA"/>
</dbReference>